<gene>
    <name evidence="4" type="ORF">SASPL_117968</name>
</gene>
<reference evidence="4" key="2">
    <citation type="submission" date="2020-08" db="EMBL/GenBank/DDBJ databases">
        <title>Plant Genome Project.</title>
        <authorList>
            <person name="Zhang R.-G."/>
        </authorList>
    </citation>
    <scope>NUCLEOTIDE SEQUENCE</scope>
    <source>
        <strain evidence="4">Huo1</strain>
        <tissue evidence="4">Leaf</tissue>
    </source>
</reference>
<dbReference type="Pfam" id="PF02431">
    <property type="entry name" value="Chalcone"/>
    <property type="match status" value="1"/>
</dbReference>
<evidence type="ECO:0000256" key="2">
    <source>
        <dbReference type="RuleBase" id="RU361158"/>
    </source>
</evidence>
<dbReference type="InterPro" id="IPR016087">
    <property type="entry name" value="Chalcone_isomerase"/>
</dbReference>
<evidence type="ECO:0000256" key="1">
    <source>
        <dbReference type="ARBA" id="ARBA00007166"/>
    </source>
</evidence>
<dbReference type="GO" id="GO:0016872">
    <property type="term" value="F:intramolecular lyase activity"/>
    <property type="evidence" value="ECO:0007669"/>
    <property type="project" value="InterPro"/>
</dbReference>
<keyword evidence="5" id="KW-1185">Reference proteome</keyword>
<dbReference type="EMBL" id="PNBA02000006">
    <property type="protein sequence ID" value="KAG6421416.1"/>
    <property type="molecule type" value="Genomic_DNA"/>
</dbReference>
<comment type="caution">
    <text evidence="4">The sequence shown here is derived from an EMBL/GenBank/DDBJ whole genome shotgun (WGS) entry which is preliminary data.</text>
</comment>
<dbReference type="SUPFAM" id="SSF54626">
    <property type="entry name" value="Chalcone isomerase"/>
    <property type="match status" value="1"/>
</dbReference>
<dbReference type="Gene3D" id="1.10.890.20">
    <property type="match status" value="1"/>
</dbReference>
<dbReference type="Proteomes" id="UP000298416">
    <property type="component" value="Unassembled WGS sequence"/>
</dbReference>
<sequence length="369" mass="39740">MLEKAVEEQANCLFRNHSSTYSKIIVDPFMQQCAALGSLLDHKELISIPEAMETTMTVTVPPPVVTSLAIAIASLISSNPSSPPLIVTTHMVPYVPAVTLFSTALNTTTHCFPSGFLHISTATSSYGVPSCVRVFGDGLHLKGLRLQLLRLAGVDLLLQTFSEYLEEPQTKVKYQTSLSLPGCSSSLSLLGTGQLWEKVFAIIGVKVYAAGLYANPSIFSKLDAWKGRSSAELHKDSSLFDAIYQAPLEKSLHIILVRDLDGKTFWDALDEALSPRIKSPTPVDETALSTFRGIFQGRPLQKGTSIFLTWLDTAKMLFFVTPEGIPSSVDAAIESSNVTSALFDVFLGGNPVSPSLRASACIGLAAALK</sequence>
<evidence type="ECO:0000259" key="3">
    <source>
        <dbReference type="Pfam" id="PF02431"/>
    </source>
</evidence>
<evidence type="ECO:0000313" key="5">
    <source>
        <dbReference type="Proteomes" id="UP000298416"/>
    </source>
</evidence>
<reference evidence="4" key="1">
    <citation type="submission" date="2018-01" db="EMBL/GenBank/DDBJ databases">
        <authorList>
            <person name="Mao J.F."/>
        </authorList>
    </citation>
    <scope>NUCLEOTIDE SEQUENCE</scope>
    <source>
        <strain evidence="4">Huo1</strain>
        <tissue evidence="4">Leaf</tissue>
    </source>
</reference>
<dbReference type="GO" id="GO:0005504">
    <property type="term" value="F:fatty acid binding"/>
    <property type="evidence" value="ECO:0007669"/>
    <property type="project" value="TreeGrafter"/>
</dbReference>
<dbReference type="AlphaFoldDB" id="A0A8X8XVX3"/>
<protein>
    <recommendedName>
        <fullName evidence="2">Chalcone-flavonone isomerase family protein</fullName>
    </recommendedName>
</protein>
<dbReference type="GO" id="GO:0009570">
    <property type="term" value="C:chloroplast stroma"/>
    <property type="evidence" value="ECO:0007669"/>
    <property type="project" value="TreeGrafter"/>
</dbReference>
<dbReference type="InterPro" id="IPR036298">
    <property type="entry name" value="Chalcone_isomerase_sf"/>
</dbReference>
<feature type="domain" description="Chalcone isomerase" evidence="3">
    <location>
        <begin position="172"/>
        <end position="360"/>
    </location>
</feature>
<evidence type="ECO:0000313" key="4">
    <source>
        <dbReference type="EMBL" id="KAG6421416.1"/>
    </source>
</evidence>
<comment type="similarity">
    <text evidence="1 2">Belongs to the chalcone isomerase family.</text>
</comment>
<organism evidence="4">
    <name type="scientific">Salvia splendens</name>
    <name type="common">Scarlet sage</name>
    <dbReference type="NCBI Taxonomy" id="180675"/>
    <lineage>
        <taxon>Eukaryota</taxon>
        <taxon>Viridiplantae</taxon>
        <taxon>Streptophyta</taxon>
        <taxon>Embryophyta</taxon>
        <taxon>Tracheophyta</taxon>
        <taxon>Spermatophyta</taxon>
        <taxon>Magnoliopsida</taxon>
        <taxon>eudicotyledons</taxon>
        <taxon>Gunneridae</taxon>
        <taxon>Pentapetalae</taxon>
        <taxon>asterids</taxon>
        <taxon>lamiids</taxon>
        <taxon>Lamiales</taxon>
        <taxon>Lamiaceae</taxon>
        <taxon>Nepetoideae</taxon>
        <taxon>Mentheae</taxon>
        <taxon>Salviinae</taxon>
        <taxon>Salvia</taxon>
        <taxon>Salvia subgen. Calosphace</taxon>
        <taxon>core Calosphace</taxon>
    </lineage>
</organism>
<accession>A0A8X8XVX3</accession>
<dbReference type="PANTHER" id="PTHR47698">
    <property type="entry name" value="FATTY-ACID-BINDING PROTEIN 3, CHLOROPLASTIC"/>
    <property type="match status" value="1"/>
</dbReference>
<dbReference type="InterPro" id="IPR016089">
    <property type="entry name" value="Chalcone_isomerase_bundle_sf"/>
</dbReference>
<dbReference type="Gene3D" id="3.50.70.10">
    <property type="match status" value="1"/>
</dbReference>
<proteinExistence type="inferred from homology"/>
<name>A0A8X8XVX3_SALSN</name>
<dbReference type="PANTHER" id="PTHR47698:SF2">
    <property type="entry name" value="FATTY-ACID-BINDING PROTEIN 3, CHLOROPLASTIC"/>
    <property type="match status" value="1"/>
</dbReference>
<dbReference type="InterPro" id="IPR016088">
    <property type="entry name" value="Chalcone_isomerase_3-sand"/>
</dbReference>
<dbReference type="GO" id="GO:0006631">
    <property type="term" value="P:fatty acid metabolic process"/>
    <property type="evidence" value="ECO:0007669"/>
    <property type="project" value="TreeGrafter"/>
</dbReference>